<dbReference type="RefSeq" id="WP_183316694.1">
    <property type="nucleotide sequence ID" value="NZ_JACIEN010000002.1"/>
</dbReference>
<evidence type="ECO:0000313" key="1">
    <source>
        <dbReference type="EMBL" id="MBB4017337.1"/>
    </source>
</evidence>
<organism evidence="1 2">
    <name type="scientific">Chelatococcus caeni</name>
    <dbReference type="NCBI Taxonomy" id="1348468"/>
    <lineage>
        <taxon>Bacteria</taxon>
        <taxon>Pseudomonadati</taxon>
        <taxon>Pseudomonadota</taxon>
        <taxon>Alphaproteobacteria</taxon>
        <taxon>Hyphomicrobiales</taxon>
        <taxon>Chelatococcaceae</taxon>
        <taxon>Chelatococcus</taxon>
    </lineage>
</organism>
<dbReference type="AlphaFoldDB" id="A0A840C4L2"/>
<comment type="caution">
    <text evidence="1">The sequence shown here is derived from an EMBL/GenBank/DDBJ whole genome shotgun (WGS) entry which is preliminary data.</text>
</comment>
<protein>
    <submittedName>
        <fullName evidence="1">Uncharacterized protein</fullName>
    </submittedName>
</protein>
<sequence length="75" mass="7949">MKTDIAIWNIVADRLDAAAQAHRAGAERMSTTVPTKTGDDVAIATAEAAVKRSIADTLEGLANDVRQVLQEEASQ</sequence>
<name>A0A840C4L2_9HYPH</name>
<dbReference type="Proteomes" id="UP000577362">
    <property type="component" value="Unassembled WGS sequence"/>
</dbReference>
<reference evidence="1 2" key="1">
    <citation type="submission" date="2020-08" db="EMBL/GenBank/DDBJ databases">
        <title>Genomic Encyclopedia of Type Strains, Phase IV (KMG-IV): sequencing the most valuable type-strain genomes for metagenomic binning, comparative biology and taxonomic classification.</title>
        <authorList>
            <person name="Goeker M."/>
        </authorList>
    </citation>
    <scope>NUCLEOTIDE SEQUENCE [LARGE SCALE GENOMIC DNA]</scope>
    <source>
        <strain evidence="1 2">DSM 103737</strain>
    </source>
</reference>
<proteinExistence type="predicted"/>
<evidence type="ECO:0000313" key="2">
    <source>
        <dbReference type="Proteomes" id="UP000577362"/>
    </source>
</evidence>
<dbReference type="EMBL" id="JACIEN010000002">
    <property type="protein sequence ID" value="MBB4017337.1"/>
    <property type="molecule type" value="Genomic_DNA"/>
</dbReference>
<accession>A0A840C4L2</accession>
<keyword evidence="2" id="KW-1185">Reference proteome</keyword>
<gene>
    <name evidence="1" type="ORF">GGR16_002366</name>
</gene>